<dbReference type="SUPFAM" id="SSF52540">
    <property type="entry name" value="P-loop containing nucleoside triphosphate hydrolases"/>
    <property type="match status" value="1"/>
</dbReference>
<comment type="similarity">
    <text evidence="5">Belongs to the adenylate kinase family.</text>
</comment>
<dbReference type="GO" id="GO:0005737">
    <property type="term" value="C:cytoplasm"/>
    <property type="evidence" value="ECO:0007669"/>
    <property type="project" value="UniProtKB-SubCell"/>
</dbReference>
<dbReference type="GO" id="GO:0005524">
    <property type="term" value="F:ATP binding"/>
    <property type="evidence" value="ECO:0007669"/>
    <property type="project" value="UniProtKB-KW"/>
</dbReference>
<keyword evidence="6" id="KW-0067">ATP-binding</keyword>
<keyword evidence="3 6" id="KW-0547">Nucleotide-binding</keyword>
<dbReference type="Pfam" id="PF00406">
    <property type="entry name" value="ADK"/>
    <property type="match status" value="1"/>
</dbReference>
<dbReference type="AlphaFoldDB" id="A0A1G2T203"/>
<evidence type="ECO:0000256" key="4">
    <source>
        <dbReference type="ARBA" id="ARBA00022777"/>
    </source>
</evidence>
<dbReference type="GO" id="GO:0004017">
    <property type="term" value="F:AMP kinase activity"/>
    <property type="evidence" value="ECO:0007669"/>
    <property type="project" value="UniProtKB-EC"/>
</dbReference>
<reference evidence="7 8" key="1">
    <citation type="journal article" date="2016" name="Nat. Commun.">
        <title>Thousands of microbial genomes shed light on interconnected biogeochemical processes in an aquifer system.</title>
        <authorList>
            <person name="Anantharaman K."/>
            <person name="Brown C.T."/>
            <person name="Hug L.A."/>
            <person name="Sharon I."/>
            <person name="Castelle C.J."/>
            <person name="Probst A.J."/>
            <person name="Thomas B.C."/>
            <person name="Singh A."/>
            <person name="Wilkins M.J."/>
            <person name="Karaoz U."/>
            <person name="Brodie E.L."/>
            <person name="Williams K.H."/>
            <person name="Hubbard S.S."/>
            <person name="Banfield J.F."/>
        </authorList>
    </citation>
    <scope>NUCLEOTIDE SEQUENCE [LARGE SCALE GENOMIC DNA]</scope>
</reference>
<dbReference type="EC" id="2.7.4.3" evidence="6"/>
<comment type="caution">
    <text evidence="7">The sequence shown here is derived from an EMBL/GenBank/DDBJ whole genome shotgun (WGS) entry which is preliminary data.</text>
</comment>
<comment type="subunit">
    <text evidence="6">Monomer.</text>
</comment>
<keyword evidence="4 5" id="KW-0418">Kinase</keyword>
<evidence type="ECO:0000256" key="6">
    <source>
        <dbReference type="RuleBase" id="RU003331"/>
    </source>
</evidence>
<dbReference type="PANTHER" id="PTHR23359">
    <property type="entry name" value="NUCLEOTIDE KINASE"/>
    <property type="match status" value="1"/>
</dbReference>
<name>A0A1G2T203_9BACT</name>
<sequence length="201" mass="23762">MLQTVIFIGRSGCGKGTQADLLKNRIARFDEEKRQILYVESGEHFRKFIRGENFSSKLSKKIYDVDERQPDFLACWMWTNILINELDENMHLVFDGAPRALDEAEILTSALKFYKRKSPAVIYINVSRKWSEERLLARGRKDDLNLSKIDKRLDWFDKDVIPAVEYFRQNPYYRFFEINGEQTIEQVHAEIVGEYDYSSKD</sequence>
<evidence type="ECO:0000256" key="5">
    <source>
        <dbReference type="RuleBase" id="RU003330"/>
    </source>
</evidence>
<comment type="catalytic activity">
    <reaction evidence="6">
        <text>AMP + ATP = 2 ADP</text>
        <dbReference type="Rhea" id="RHEA:12973"/>
        <dbReference type="ChEBI" id="CHEBI:30616"/>
        <dbReference type="ChEBI" id="CHEBI:456215"/>
        <dbReference type="ChEBI" id="CHEBI:456216"/>
        <dbReference type="EC" id="2.7.4.3"/>
    </reaction>
</comment>
<dbReference type="Proteomes" id="UP000178612">
    <property type="component" value="Unassembled WGS sequence"/>
</dbReference>
<dbReference type="InterPro" id="IPR000850">
    <property type="entry name" value="Adenylat/UMP-CMP_kin"/>
</dbReference>
<evidence type="ECO:0000313" key="8">
    <source>
        <dbReference type="Proteomes" id="UP000178612"/>
    </source>
</evidence>
<comment type="subcellular location">
    <subcellularLocation>
        <location evidence="6">Cytoplasm</location>
    </subcellularLocation>
</comment>
<evidence type="ECO:0000313" key="7">
    <source>
        <dbReference type="EMBL" id="OHA91028.1"/>
    </source>
</evidence>
<evidence type="ECO:0000256" key="1">
    <source>
        <dbReference type="ARBA" id="ARBA00022679"/>
    </source>
</evidence>
<organism evidence="7 8">
    <name type="scientific">Candidatus Zambryskibacteria bacterium RIFCSPHIGHO2_01_FULL_49_18</name>
    <dbReference type="NCBI Taxonomy" id="1802740"/>
    <lineage>
        <taxon>Bacteria</taxon>
        <taxon>Candidatus Zambryskiibacteriota</taxon>
    </lineage>
</organism>
<evidence type="ECO:0000256" key="3">
    <source>
        <dbReference type="ARBA" id="ARBA00022741"/>
    </source>
</evidence>
<protein>
    <recommendedName>
        <fullName evidence="6">Adenylate kinase</fullName>
        <ecNumber evidence="6">2.7.4.3</ecNumber>
    </recommendedName>
</protein>
<keyword evidence="1 5" id="KW-0808">Transferase</keyword>
<evidence type="ECO:0000256" key="2">
    <source>
        <dbReference type="ARBA" id="ARBA00022727"/>
    </source>
</evidence>
<dbReference type="InterPro" id="IPR027417">
    <property type="entry name" value="P-loop_NTPase"/>
</dbReference>
<gene>
    <name evidence="7" type="ORF">A2758_01415</name>
</gene>
<dbReference type="PRINTS" id="PR00094">
    <property type="entry name" value="ADENYLTKNASE"/>
</dbReference>
<accession>A0A1G2T203</accession>
<dbReference type="Gene3D" id="3.40.50.300">
    <property type="entry name" value="P-loop containing nucleotide triphosphate hydrolases"/>
    <property type="match status" value="1"/>
</dbReference>
<proteinExistence type="inferred from homology"/>
<dbReference type="EMBL" id="MHVJ01000015">
    <property type="protein sequence ID" value="OHA91028.1"/>
    <property type="molecule type" value="Genomic_DNA"/>
</dbReference>
<keyword evidence="2" id="KW-0545">Nucleotide biosynthesis</keyword>